<dbReference type="GO" id="GO:0004252">
    <property type="term" value="F:serine-type endopeptidase activity"/>
    <property type="evidence" value="ECO:0007669"/>
    <property type="project" value="InterPro"/>
</dbReference>
<dbReference type="InterPro" id="IPR051487">
    <property type="entry name" value="Ser/Thr_Proteases_Immune/Dev"/>
</dbReference>
<dbReference type="InterPro" id="IPR018114">
    <property type="entry name" value="TRYPSIN_HIS"/>
</dbReference>
<proteinExistence type="inferred from homology"/>
<dbReference type="GO" id="GO:0006508">
    <property type="term" value="P:proteolysis"/>
    <property type="evidence" value="ECO:0007669"/>
    <property type="project" value="InterPro"/>
</dbReference>
<evidence type="ECO:0000259" key="3">
    <source>
        <dbReference type="PROSITE" id="PS50240"/>
    </source>
</evidence>
<accession>A0AAV8ZLT2</accession>
<dbReference type="SMART" id="SM00020">
    <property type="entry name" value="Tryp_SPc"/>
    <property type="match status" value="1"/>
</dbReference>
<dbReference type="InterPro" id="IPR009003">
    <property type="entry name" value="Peptidase_S1_PA"/>
</dbReference>
<dbReference type="PROSITE" id="PS50240">
    <property type="entry name" value="TRYPSIN_DOM"/>
    <property type="match status" value="1"/>
</dbReference>
<comment type="caution">
    <text evidence="4">The sequence shown here is derived from an EMBL/GenBank/DDBJ whole genome shotgun (WGS) entry which is preliminary data.</text>
</comment>
<keyword evidence="5" id="KW-1185">Reference proteome</keyword>
<dbReference type="Proteomes" id="UP001162156">
    <property type="component" value="Unassembled WGS sequence"/>
</dbReference>
<evidence type="ECO:0000256" key="1">
    <source>
        <dbReference type="ARBA" id="ARBA00023157"/>
    </source>
</evidence>
<name>A0AAV8ZLT2_9CUCU</name>
<dbReference type="EMBL" id="JANEYF010001235">
    <property type="protein sequence ID" value="KAJ8965362.1"/>
    <property type="molecule type" value="Genomic_DNA"/>
</dbReference>
<evidence type="ECO:0000313" key="4">
    <source>
        <dbReference type="EMBL" id="KAJ8965362.1"/>
    </source>
</evidence>
<dbReference type="PROSITE" id="PS00134">
    <property type="entry name" value="TRYPSIN_HIS"/>
    <property type="match status" value="1"/>
</dbReference>
<dbReference type="AlphaFoldDB" id="A0AAV8ZLT2"/>
<gene>
    <name evidence="4" type="ORF">NQ314_004202</name>
</gene>
<dbReference type="Pfam" id="PF00089">
    <property type="entry name" value="Trypsin"/>
    <property type="match status" value="2"/>
</dbReference>
<dbReference type="Gene3D" id="2.40.10.10">
    <property type="entry name" value="Trypsin-like serine proteases"/>
    <property type="match status" value="3"/>
</dbReference>
<organism evidence="4 5">
    <name type="scientific">Rhamnusium bicolor</name>
    <dbReference type="NCBI Taxonomy" id="1586634"/>
    <lineage>
        <taxon>Eukaryota</taxon>
        <taxon>Metazoa</taxon>
        <taxon>Ecdysozoa</taxon>
        <taxon>Arthropoda</taxon>
        <taxon>Hexapoda</taxon>
        <taxon>Insecta</taxon>
        <taxon>Pterygota</taxon>
        <taxon>Neoptera</taxon>
        <taxon>Endopterygota</taxon>
        <taxon>Coleoptera</taxon>
        <taxon>Polyphaga</taxon>
        <taxon>Cucujiformia</taxon>
        <taxon>Chrysomeloidea</taxon>
        <taxon>Cerambycidae</taxon>
        <taxon>Lepturinae</taxon>
        <taxon>Rhagiini</taxon>
        <taxon>Rhamnusium</taxon>
    </lineage>
</organism>
<evidence type="ECO:0000313" key="5">
    <source>
        <dbReference type="Proteomes" id="UP001162156"/>
    </source>
</evidence>
<dbReference type="InterPro" id="IPR043504">
    <property type="entry name" value="Peptidase_S1_PA_chymotrypsin"/>
</dbReference>
<dbReference type="InterPro" id="IPR001254">
    <property type="entry name" value="Trypsin_dom"/>
</dbReference>
<evidence type="ECO:0000256" key="2">
    <source>
        <dbReference type="ARBA" id="ARBA00024195"/>
    </source>
</evidence>
<protein>
    <recommendedName>
        <fullName evidence="3">Peptidase S1 domain-containing protein</fullName>
    </recommendedName>
</protein>
<sequence>MLIALIGFQSGDEISWKCGGSLISEYYILTAAHCLKNFAIEIIFYPEYENTKYHDIGLLKLSKKVNLNTYVRPACLHTQRNISKEKAIAAGWGNIEFISIMEGNNDLLKVVLEFFSTEKCNETYTSYITKENSVLENGIVEDLMICAGSTTDIKNTCQKVKQVKLNRWDT</sequence>
<dbReference type="SUPFAM" id="SSF50494">
    <property type="entry name" value="Trypsin-like serine proteases"/>
    <property type="match status" value="1"/>
</dbReference>
<comment type="similarity">
    <text evidence="2">Belongs to the peptidase S1 family. CLIP subfamily.</text>
</comment>
<feature type="domain" description="Peptidase S1" evidence="3">
    <location>
        <begin position="18"/>
        <end position="158"/>
    </location>
</feature>
<reference evidence="4" key="1">
    <citation type="journal article" date="2023" name="Insect Mol. Biol.">
        <title>Genome sequencing provides insights into the evolution of gene families encoding plant cell wall-degrading enzymes in longhorned beetles.</title>
        <authorList>
            <person name="Shin N.R."/>
            <person name="Okamura Y."/>
            <person name="Kirsch R."/>
            <person name="Pauchet Y."/>
        </authorList>
    </citation>
    <scope>NUCLEOTIDE SEQUENCE</scope>
    <source>
        <strain evidence="4">RBIC_L_NR</strain>
    </source>
</reference>
<keyword evidence="1" id="KW-1015">Disulfide bond</keyword>
<dbReference type="PANTHER" id="PTHR24256">
    <property type="entry name" value="TRYPTASE-RELATED"/>
    <property type="match status" value="1"/>
</dbReference>